<sequence length="97" mass="10585">MATSLVKGLRRLLLFTKPGACAAQDFYSSSPSVLPGLLAAPAGSSRAMQAARGRIYGRKQLTCCHADAIWRLIAFPVKNDDNDFSVFRETILRELAN</sequence>
<evidence type="ECO:0000313" key="2">
    <source>
        <dbReference type="EMBL" id="GFQ83744.1"/>
    </source>
</evidence>
<gene>
    <name evidence="2" type="ORF">TNCT_96761</name>
</gene>
<organism evidence="2 3">
    <name type="scientific">Trichonephila clavata</name>
    <name type="common">Joro spider</name>
    <name type="synonym">Nephila clavata</name>
    <dbReference type="NCBI Taxonomy" id="2740835"/>
    <lineage>
        <taxon>Eukaryota</taxon>
        <taxon>Metazoa</taxon>
        <taxon>Ecdysozoa</taxon>
        <taxon>Arthropoda</taxon>
        <taxon>Chelicerata</taxon>
        <taxon>Arachnida</taxon>
        <taxon>Araneae</taxon>
        <taxon>Araneomorphae</taxon>
        <taxon>Entelegynae</taxon>
        <taxon>Araneoidea</taxon>
        <taxon>Nephilidae</taxon>
        <taxon>Trichonephila</taxon>
    </lineage>
</organism>
<protein>
    <submittedName>
        <fullName evidence="2">Uncharacterized protein</fullName>
    </submittedName>
</protein>
<feature type="signal peptide" evidence="1">
    <location>
        <begin position="1"/>
        <end position="23"/>
    </location>
</feature>
<dbReference type="Proteomes" id="UP000887116">
    <property type="component" value="Unassembled WGS sequence"/>
</dbReference>
<name>A0A8X6FNQ2_TRICU</name>
<feature type="chain" id="PRO_5036451769" evidence="1">
    <location>
        <begin position="24"/>
        <end position="97"/>
    </location>
</feature>
<evidence type="ECO:0000256" key="1">
    <source>
        <dbReference type="SAM" id="SignalP"/>
    </source>
</evidence>
<reference evidence="2" key="1">
    <citation type="submission" date="2020-07" db="EMBL/GenBank/DDBJ databases">
        <title>Multicomponent nature underlies the extraordinary mechanical properties of spider dragline silk.</title>
        <authorList>
            <person name="Kono N."/>
            <person name="Nakamura H."/>
            <person name="Mori M."/>
            <person name="Yoshida Y."/>
            <person name="Ohtoshi R."/>
            <person name="Malay A.D."/>
            <person name="Moran D.A.P."/>
            <person name="Tomita M."/>
            <person name="Numata K."/>
            <person name="Arakawa K."/>
        </authorList>
    </citation>
    <scope>NUCLEOTIDE SEQUENCE</scope>
</reference>
<proteinExistence type="predicted"/>
<evidence type="ECO:0000313" key="3">
    <source>
        <dbReference type="Proteomes" id="UP000887116"/>
    </source>
</evidence>
<keyword evidence="1" id="KW-0732">Signal</keyword>
<accession>A0A8X6FNQ2</accession>
<comment type="caution">
    <text evidence="2">The sequence shown here is derived from an EMBL/GenBank/DDBJ whole genome shotgun (WGS) entry which is preliminary data.</text>
</comment>
<dbReference type="AlphaFoldDB" id="A0A8X6FNQ2"/>
<dbReference type="EMBL" id="BMAO01032659">
    <property type="protein sequence ID" value="GFQ83744.1"/>
    <property type="molecule type" value="Genomic_DNA"/>
</dbReference>
<keyword evidence="3" id="KW-1185">Reference proteome</keyword>